<proteinExistence type="predicted"/>
<dbReference type="Proteomes" id="UP000000437">
    <property type="component" value="Chromosome 18"/>
</dbReference>
<evidence type="ECO:0000313" key="2">
    <source>
        <dbReference type="RefSeq" id="XP_073784848.1"/>
    </source>
</evidence>
<gene>
    <name evidence="2" type="primary">zgc:158482</name>
</gene>
<accession>A0AC58HS84</accession>
<dbReference type="RefSeq" id="XP_073784848.1">
    <property type="nucleotide sequence ID" value="XM_073928747.1"/>
</dbReference>
<reference evidence="2" key="1">
    <citation type="submission" date="2025-08" db="UniProtKB">
        <authorList>
            <consortium name="RefSeq"/>
        </authorList>
    </citation>
    <scope>IDENTIFICATION</scope>
    <source>
        <strain evidence="2">Tuebingen</strain>
        <tissue evidence="2">Fibroblasts and whole tissue</tissue>
    </source>
</reference>
<evidence type="ECO:0000313" key="1">
    <source>
        <dbReference type="Proteomes" id="UP000000437"/>
    </source>
</evidence>
<name>A0AC58HS84_DANRE</name>
<keyword evidence="1" id="KW-1185">Reference proteome</keyword>
<sequence>MILMSRLEQFRWTSGAAPVTVQISTVQQNQTLKDKMLLLLVLLLLLLLVSPLLLRRFSPLLWPDLLYHARLLRALLRFESRRRRRPVFLPVDRFLQQAEARPHKPFIVFEGQTLTYRDADRESNRIANALLRECGMRAGDTAALFITNQPAFILCWIALAKLGCACALLNTSIRDDSLIRSFRCCRGAKVLIASADLQAAVQQVCVPLQQDGVCVLMMGMECSGMRSLSRAAQESSDTAVPAAVRAHLTNNTPAVYIYTSGTTGLPKAAVITQTRLLASLAVLPSIGVTHTDVLYVTLPLYHTAGFLIGFMGCVETGSSMVLRRKFSASRFWDECRAHEVTVVQYIGEILRYLCNTPQRAVDQHHAVRLAIGNGLRADVWREFLQRFGQMEVREFYASTEGNIGFLNYTGRLGAVGRVSFLHRMAVHYALIQFDTEREEPVRDSSGRCVEVPKGQTGLLVSQITHMAPFVGYAHDEQQTERKRLRDVFRRGDVYFNSGDLMRMDQDNFLYFIDRVGDTFRWKGENVATTEVSDVLSLLECVAEASVYGVCVPGHEGRIGMAAVKLKDGAEFEQKQVFEHVSRLLPAYARPRFLRLQSSMELTSTFKQLKLKLVEAGFNPSMTSDPIYFLCEREQTYVTLTPNIYQQILAHSIKL</sequence>
<protein>
    <submittedName>
        <fullName evidence="2">Zgc:158482 isoform X1</fullName>
    </submittedName>
</protein>
<organism evidence="1 2">
    <name type="scientific">Danio rerio</name>
    <name type="common">Zebrafish</name>
    <name type="synonym">Brachydanio rerio</name>
    <dbReference type="NCBI Taxonomy" id="7955"/>
    <lineage>
        <taxon>Eukaryota</taxon>
        <taxon>Metazoa</taxon>
        <taxon>Chordata</taxon>
        <taxon>Craniata</taxon>
        <taxon>Vertebrata</taxon>
        <taxon>Euteleostomi</taxon>
        <taxon>Actinopterygii</taxon>
        <taxon>Neopterygii</taxon>
        <taxon>Teleostei</taxon>
        <taxon>Ostariophysi</taxon>
        <taxon>Cypriniformes</taxon>
        <taxon>Danionidae</taxon>
        <taxon>Danioninae</taxon>
        <taxon>Danio</taxon>
    </lineage>
</organism>